<reference evidence="2" key="3">
    <citation type="submission" date="2021-05" db="UniProtKB">
        <authorList>
            <consortium name="EnsemblPlants"/>
        </authorList>
    </citation>
    <scope>IDENTIFICATION</scope>
    <source>
        <strain evidence="2">cv. B73</strain>
    </source>
</reference>
<evidence type="ECO:0000313" key="2">
    <source>
        <dbReference type="EnsemblPlants" id="Zm00001eb183720_P001"/>
    </source>
</evidence>
<feature type="compositionally biased region" description="Low complexity" evidence="1">
    <location>
        <begin position="1"/>
        <end position="17"/>
    </location>
</feature>
<dbReference type="EnsemblPlants" id="Zm00001eb183720_T001">
    <property type="protein sequence ID" value="Zm00001eb183720_P001"/>
    <property type="gene ID" value="Zm00001eb183720"/>
</dbReference>
<sequence length="163" mass="17402">MRRAQPLALPPSLQQPHPQRRRLPSSGRPLFCSPPSRPQSLLVGAFSLAAASFLRINAGESSRVRLKTSLRSSPVAVPGVLAIAVDLALLLSTPVRAQVLVQAPAVPLAFGRRASHLRHRESPSPRPAPVLPQAATVDGLTFVVFVQVGRHCYSVPLPGHMTA</sequence>
<proteinExistence type="predicted"/>
<dbReference type="AlphaFoldDB" id="A0A804NSV8"/>
<dbReference type="Proteomes" id="UP000007305">
    <property type="component" value="Chromosome 4"/>
</dbReference>
<evidence type="ECO:0000256" key="1">
    <source>
        <dbReference type="SAM" id="MobiDB-lite"/>
    </source>
</evidence>
<organism evidence="2 3">
    <name type="scientific">Zea mays</name>
    <name type="common">Maize</name>
    <dbReference type="NCBI Taxonomy" id="4577"/>
    <lineage>
        <taxon>Eukaryota</taxon>
        <taxon>Viridiplantae</taxon>
        <taxon>Streptophyta</taxon>
        <taxon>Embryophyta</taxon>
        <taxon>Tracheophyta</taxon>
        <taxon>Spermatophyta</taxon>
        <taxon>Magnoliopsida</taxon>
        <taxon>Liliopsida</taxon>
        <taxon>Poales</taxon>
        <taxon>Poaceae</taxon>
        <taxon>PACMAD clade</taxon>
        <taxon>Panicoideae</taxon>
        <taxon>Andropogonodae</taxon>
        <taxon>Andropogoneae</taxon>
        <taxon>Tripsacinae</taxon>
        <taxon>Zea</taxon>
    </lineage>
</organism>
<keyword evidence="3" id="KW-1185">Reference proteome</keyword>
<dbReference type="InParanoid" id="A0A804NSV8"/>
<reference evidence="3" key="1">
    <citation type="journal article" date="2009" name="Science">
        <title>The B73 maize genome: complexity, diversity, and dynamics.</title>
        <authorList>
            <person name="Schnable P.S."/>
            <person name="Ware D."/>
            <person name="Fulton R.S."/>
            <person name="Stein J.C."/>
            <person name="Wei F."/>
            <person name="Pasternak S."/>
            <person name="Liang C."/>
            <person name="Zhang J."/>
            <person name="Fulton L."/>
            <person name="Graves T.A."/>
            <person name="Minx P."/>
            <person name="Reily A.D."/>
            <person name="Courtney L."/>
            <person name="Kruchowski S.S."/>
            <person name="Tomlinson C."/>
            <person name="Strong C."/>
            <person name="Delehaunty K."/>
            <person name="Fronick C."/>
            <person name="Courtney B."/>
            <person name="Rock S.M."/>
            <person name="Belter E."/>
            <person name="Du F."/>
            <person name="Kim K."/>
            <person name="Abbott R.M."/>
            <person name="Cotton M."/>
            <person name="Levy A."/>
            <person name="Marchetto P."/>
            <person name="Ochoa K."/>
            <person name="Jackson S.M."/>
            <person name="Gillam B."/>
            <person name="Chen W."/>
            <person name="Yan L."/>
            <person name="Higginbotham J."/>
            <person name="Cardenas M."/>
            <person name="Waligorski J."/>
            <person name="Applebaum E."/>
            <person name="Phelps L."/>
            <person name="Falcone J."/>
            <person name="Kanchi K."/>
            <person name="Thane T."/>
            <person name="Scimone A."/>
            <person name="Thane N."/>
            <person name="Henke J."/>
            <person name="Wang T."/>
            <person name="Ruppert J."/>
            <person name="Shah N."/>
            <person name="Rotter K."/>
            <person name="Hodges J."/>
            <person name="Ingenthron E."/>
            <person name="Cordes M."/>
            <person name="Kohlberg S."/>
            <person name="Sgro J."/>
            <person name="Delgado B."/>
            <person name="Mead K."/>
            <person name="Chinwalla A."/>
            <person name="Leonard S."/>
            <person name="Crouse K."/>
            <person name="Collura K."/>
            <person name="Kudrna D."/>
            <person name="Currie J."/>
            <person name="He R."/>
            <person name="Angelova A."/>
            <person name="Rajasekar S."/>
            <person name="Mueller T."/>
            <person name="Lomeli R."/>
            <person name="Scara G."/>
            <person name="Ko A."/>
            <person name="Delaney K."/>
            <person name="Wissotski M."/>
            <person name="Lopez G."/>
            <person name="Campos D."/>
            <person name="Braidotti M."/>
            <person name="Ashley E."/>
            <person name="Golser W."/>
            <person name="Kim H."/>
            <person name="Lee S."/>
            <person name="Lin J."/>
            <person name="Dujmic Z."/>
            <person name="Kim W."/>
            <person name="Talag J."/>
            <person name="Zuccolo A."/>
            <person name="Fan C."/>
            <person name="Sebastian A."/>
            <person name="Kramer M."/>
            <person name="Spiegel L."/>
            <person name="Nascimento L."/>
            <person name="Zutavern T."/>
            <person name="Miller B."/>
            <person name="Ambroise C."/>
            <person name="Muller S."/>
            <person name="Spooner W."/>
            <person name="Narechania A."/>
            <person name="Ren L."/>
            <person name="Wei S."/>
            <person name="Kumari S."/>
            <person name="Faga B."/>
            <person name="Levy M.J."/>
            <person name="McMahan L."/>
            <person name="Van Buren P."/>
            <person name="Vaughn M.W."/>
            <person name="Ying K."/>
            <person name="Yeh C.-T."/>
            <person name="Emrich S.J."/>
            <person name="Jia Y."/>
            <person name="Kalyanaraman A."/>
            <person name="Hsia A.-P."/>
            <person name="Barbazuk W.B."/>
            <person name="Baucom R.S."/>
            <person name="Brutnell T.P."/>
            <person name="Carpita N.C."/>
            <person name="Chaparro C."/>
            <person name="Chia J.-M."/>
            <person name="Deragon J.-M."/>
            <person name="Estill J.C."/>
            <person name="Fu Y."/>
            <person name="Jeddeloh J.A."/>
            <person name="Han Y."/>
            <person name="Lee H."/>
            <person name="Li P."/>
            <person name="Lisch D.R."/>
            <person name="Liu S."/>
            <person name="Liu Z."/>
            <person name="Nagel D.H."/>
            <person name="McCann M.C."/>
            <person name="SanMiguel P."/>
            <person name="Myers A.M."/>
            <person name="Nettleton D."/>
            <person name="Nguyen J."/>
            <person name="Penning B.W."/>
            <person name="Ponnala L."/>
            <person name="Schneider K.L."/>
            <person name="Schwartz D.C."/>
            <person name="Sharma A."/>
            <person name="Soderlund C."/>
            <person name="Springer N.M."/>
            <person name="Sun Q."/>
            <person name="Wang H."/>
            <person name="Waterman M."/>
            <person name="Westerman R."/>
            <person name="Wolfgruber T.K."/>
            <person name="Yang L."/>
            <person name="Yu Y."/>
            <person name="Zhang L."/>
            <person name="Zhou S."/>
            <person name="Zhu Q."/>
            <person name="Bennetzen J.L."/>
            <person name="Dawe R.K."/>
            <person name="Jiang J."/>
            <person name="Jiang N."/>
            <person name="Presting G.G."/>
            <person name="Wessler S.R."/>
            <person name="Aluru S."/>
            <person name="Martienssen R.A."/>
            <person name="Clifton S.W."/>
            <person name="McCombie W.R."/>
            <person name="Wing R.A."/>
            <person name="Wilson R.K."/>
        </authorList>
    </citation>
    <scope>NUCLEOTIDE SEQUENCE [LARGE SCALE GENOMIC DNA]</scope>
    <source>
        <strain evidence="3">cv. B73</strain>
    </source>
</reference>
<protein>
    <submittedName>
        <fullName evidence="2">Uncharacterized protein</fullName>
    </submittedName>
</protein>
<name>A0A804NSV8_MAIZE</name>
<reference evidence="2" key="2">
    <citation type="submission" date="2019-07" db="EMBL/GenBank/DDBJ databases">
        <authorList>
            <person name="Seetharam A."/>
            <person name="Woodhouse M."/>
            <person name="Cannon E."/>
        </authorList>
    </citation>
    <scope>NUCLEOTIDE SEQUENCE [LARGE SCALE GENOMIC DNA]</scope>
    <source>
        <strain evidence="2">cv. B73</strain>
    </source>
</reference>
<evidence type="ECO:0000313" key="3">
    <source>
        <dbReference type="Proteomes" id="UP000007305"/>
    </source>
</evidence>
<accession>A0A804NSV8</accession>
<feature type="region of interest" description="Disordered" evidence="1">
    <location>
        <begin position="1"/>
        <end position="31"/>
    </location>
</feature>
<dbReference type="Gramene" id="Zm00001eb183720_T001">
    <property type="protein sequence ID" value="Zm00001eb183720_P001"/>
    <property type="gene ID" value="Zm00001eb183720"/>
</dbReference>